<proteinExistence type="inferred from homology"/>
<dbReference type="GeneID" id="10507019"/>
<gene>
    <name evidence="3" type="ORF">DICPUDRAFT_28503</name>
</gene>
<dbReference type="PANTHER" id="PTHR37520">
    <property type="entry name" value="INTRON-ENCODED DNA ENDONUCLEASE AI2A-RELATED"/>
    <property type="match status" value="1"/>
</dbReference>
<dbReference type="Proteomes" id="UP000001064">
    <property type="component" value="Unassembled WGS sequence"/>
</dbReference>
<dbReference type="eggNOG" id="ENOG502S5UM">
    <property type="taxonomic scope" value="Eukaryota"/>
</dbReference>
<dbReference type="Gene3D" id="3.10.28.10">
    <property type="entry name" value="Homing endonucleases"/>
    <property type="match status" value="2"/>
</dbReference>
<dbReference type="InParanoid" id="F0ZBY3"/>
<accession>F0ZBY3</accession>
<dbReference type="InterPro" id="IPR004860">
    <property type="entry name" value="LAGLIDADG_dom"/>
</dbReference>
<sequence>MKNSNINNNYQALKKITSQEENQNWCQWLGGLIDASGQIVLKKDGEVFLEISLETVNYHSLATIKHRLGGGHINVLGGNYTCQYKLSNVGPEVIKLINGHIRHPSKQEQLRDICNHFGINYKPPLELTPIDFWISGVYESIGKCELNIEDLSISITLTDRNEHILTEVCRVLGGRLVYYRASNGTYKLHFQKKEELERLFNYFDHNSFKIKSAPQIKLVPEFYKILMEYEKKGNTDSELPLYIWECFLKLWNQHKEEYYDNKNLKNIENALENSFKKDKIKIYNSNFD</sequence>
<dbReference type="STRING" id="5786.F0ZBY3"/>
<evidence type="ECO:0000313" key="3">
    <source>
        <dbReference type="EMBL" id="EGC38542.1"/>
    </source>
</evidence>
<dbReference type="EMBL" id="GL870974">
    <property type="protein sequence ID" value="EGC38542.1"/>
    <property type="molecule type" value="Genomic_DNA"/>
</dbReference>
<name>F0ZBY3_DICPU</name>
<evidence type="ECO:0000259" key="2">
    <source>
        <dbReference type="Pfam" id="PF00961"/>
    </source>
</evidence>
<dbReference type="Pfam" id="PF00961">
    <property type="entry name" value="LAGLIDADG_1"/>
    <property type="match status" value="1"/>
</dbReference>
<comment type="similarity">
    <text evidence="1">Belongs to the LAGLIDADG endonuclease family.</text>
</comment>
<dbReference type="OrthoDB" id="2222997at2759"/>
<evidence type="ECO:0000313" key="4">
    <source>
        <dbReference type="Proteomes" id="UP000001064"/>
    </source>
</evidence>
<evidence type="ECO:0000256" key="1">
    <source>
        <dbReference type="ARBA" id="ARBA00005588"/>
    </source>
</evidence>
<dbReference type="InterPro" id="IPR027434">
    <property type="entry name" value="Homing_endonucl"/>
</dbReference>
<dbReference type="OMA" id="NGHIRHP"/>
<keyword evidence="4" id="KW-1185">Reference proteome</keyword>
<dbReference type="RefSeq" id="XP_003284913.1">
    <property type="nucleotide sequence ID" value="XM_003284865.1"/>
</dbReference>
<reference evidence="4" key="1">
    <citation type="journal article" date="2011" name="Genome Biol.">
        <title>Comparative genomics of the social amoebae Dictyostelium discoideum and Dictyostelium purpureum.</title>
        <authorList>
            <consortium name="US DOE Joint Genome Institute (JGI-PGF)"/>
            <person name="Sucgang R."/>
            <person name="Kuo A."/>
            <person name="Tian X."/>
            <person name="Salerno W."/>
            <person name="Parikh A."/>
            <person name="Feasley C.L."/>
            <person name="Dalin E."/>
            <person name="Tu H."/>
            <person name="Huang E."/>
            <person name="Barry K."/>
            <person name="Lindquist E."/>
            <person name="Shapiro H."/>
            <person name="Bruce D."/>
            <person name="Schmutz J."/>
            <person name="Salamov A."/>
            <person name="Fey P."/>
            <person name="Gaudet P."/>
            <person name="Anjard C."/>
            <person name="Babu M.M."/>
            <person name="Basu S."/>
            <person name="Bushmanova Y."/>
            <person name="van der Wel H."/>
            <person name="Katoh-Kurasawa M."/>
            <person name="Dinh C."/>
            <person name="Coutinho P.M."/>
            <person name="Saito T."/>
            <person name="Elias M."/>
            <person name="Schaap P."/>
            <person name="Kay R.R."/>
            <person name="Henrissat B."/>
            <person name="Eichinger L."/>
            <person name="Rivero F."/>
            <person name="Putnam N.H."/>
            <person name="West C.M."/>
            <person name="Loomis W.F."/>
            <person name="Chisholm R.L."/>
            <person name="Shaulsky G."/>
            <person name="Strassmann J.E."/>
            <person name="Queller D.C."/>
            <person name="Kuspa A."/>
            <person name="Grigoriev I.V."/>
        </authorList>
    </citation>
    <scope>NUCLEOTIDE SEQUENCE [LARGE SCALE GENOMIC DNA]</scope>
    <source>
        <strain evidence="4">QSDP1</strain>
    </source>
</reference>
<dbReference type="GO" id="GO:0004519">
    <property type="term" value="F:endonuclease activity"/>
    <property type="evidence" value="ECO:0007669"/>
    <property type="project" value="InterPro"/>
</dbReference>
<protein>
    <recommendedName>
        <fullName evidence="2">Homing endonuclease LAGLIDADG domain-containing protein</fullName>
    </recommendedName>
</protein>
<organism evidence="3 4">
    <name type="scientific">Dictyostelium purpureum</name>
    <name type="common">Slime mold</name>
    <dbReference type="NCBI Taxonomy" id="5786"/>
    <lineage>
        <taxon>Eukaryota</taxon>
        <taxon>Amoebozoa</taxon>
        <taxon>Evosea</taxon>
        <taxon>Eumycetozoa</taxon>
        <taxon>Dictyostelia</taxon>
        <taxon>Dictyosteliales</taxon>
        <taxon>Dictyosteliaceae</taxon>
        <taxon>Dictyostelium</taxon>
    </lineage>
</organism>
<feature type="domain" description="Homing endonuclease LAGLIDADG" evidence="2">
    <location>
        <begin position="142"/>
        <end position="208"/>
    </location>
</feature>
<dbReference type="SUPFAM" id="SSF55608">
    <property type="entry name" value="Homing endonucleases"/>
    <property type="match status" value="2"/>
</dbReference>
<dbReference type="PANTHER" id="PTHR37520:SF1">
    <property type="entry name" value="INTRON-ENCODED DNA ENDONUCLEASE AI2A-RELATED"/>
    <property type="match status" value="1"/>
</dbReference>
<dbReference type="VEuPathDB" id="AmoebaDB:DICPUDRAFT_28503"/>
<dbReference type="KEGG" id="dpp:DICPUDRAFT_28503"/>
<dbReference type="AlphaFoldDB" id="F0ZBY3"/>